<accession>A0A3D8M450</accession>
<evidence type="ECO:0000313" key="2">
    <source>
        <dbReference type="Proteomes" id="UP000256561"/>
    </source>
</evidence>
<organism evidence="1 2">
    <name type="scientific">Alteromonas aestuariivivens</name>
    <dbReference type="NCBI Taxonomy" id="1938339"/>
    <lineage>
        <taxon>Bacteria</taxon>
        <taxon>Pseudomonadati</taxon>
        <taxon>Pseudomonadota</taxon>
        <taxon>Gammaproteobacteria</taxon>
        <taxon>Alteromonadales</taxon>
        <taxon>Alteromonadaceae</taxon>
        <taxon>Alteromonas/Salinimonas group</taxon>
        <taxon>Alteromonas</taxon>
    </lineage>
</organism>
<evidence type="ECO:0000313" key="1">
    <source>
        <dbReference type="EMBL" id="RDV23912.1"/>
    </source>
</evidence>
<protein>
    <submittedName>
        <fullName evidence="1">Uncharacterized protein</fullName>
    </submittedName>
</protein>
<gene>
    <name evidence="1" type="ORF">DXV75_16725</name>
</gene>
<keyword evidence="2" id="KW-1185">Reference proteome</keyword>
<dbReference type="AlphaFoldDB" id="A0A3D8M450"/>
<dbReference type="EMBL" id="QRHA01000019">
    <property type="protein sequence ID" value="RDV23912.1"/>
    <property type="molecule type" value="Genomic_DNA"/>
</dbReference>
<sequence>MNQELPEPLFRRGLRLLRAISLLHRQGYEELACTFFAGNEVDSWIVALCHIDNLLVDGMDCTAVILDESKEVYVHEQGKRGNEYFGWQDLKSASAEEIANAIKDRFAPLIGKCFRKNRENVGWFTQVLGHTEQDKKLPYASISKHYQKPSWVFQLGAPHFVGLPPAAKVFTAGDEKYYFHRVCYHKTKDWHQSHFDIINDISSRDLTVVPEYPRNWVEIEEMGAYWEGAVYFVFKHLRITSTQEFLLFLEGQRREYPMGDWFYRIYNSEGQLDHFIAFVVSNHLRKQQFGLSQLQLRWKMWLKFFEDKTHPAHTPSDSYLLSSECDPYYGGTNPLHLGMIFEYDEANWLNS</sequence>
<proteinExistence type="predicted"/>
<dbReference type="OrthoDB" id="6379714at2"/>
<dbReference type="RefSeq" id="WP_115594569.1">
    <property type="nucleotide sequence ID" value="NZ_QRHA01000019.1"/>
</dbReference>
<comment type="caution">
    <text evidence="1">The sequence shown here is derived from an EMBL/GenBank/DDBJ whole genome shotgun (WGS) entry which is preliminary data.</text>
</comment>
<name>A0A3D8M450_9ALTE</name>
<dbReference type="Proteomes" id="UP000256561">
    <property type="component" value="Unassembled WGS sequence"/>
</dbReference>
<reference evidence="2" key="1">
    <citation type="submission" date="2018-08" db="EMBL/GenBank/DDBJ databases">
        <authorList>
            <person name="Zhang J."/>
            <person name="Du Z.-J."/>
        </authorList>
    </citation>
    <scope>NUCLEOTIDE SEQUENCE [LARGE SCALE GENOMIC DNA]</scope>
    <source>
        <strain evidence="2">KCTC 52655</strain>
    </source>
</reference>